<dbReference type="InterPro" id="IPR036770">
    <property type="entry name" value="Ankyrin_rpt-contain_sf"/>
</dbReference>
<dbReference type="SUPFAM" id="SSF48403">
    <property type="entry name" value="Ankyrin repeat"/>
    <property type="match status" value="1"/>
</dbReference>
<dbReference type="EMBL" id="UINC01115937">
    <property type="protein sequence ID" value="SVC87324.1"/>
    <property type="molecule type" value="Genomic_DNA"/>
</dbReference>
<reference evidence="1" key="1">
    <citation type="submission" date="2018-05" db="EMBL/GenBank/DDBJ databases">
        <authorList>
            <person name="Lanie J.A."/>
            <person name="Ng W.-L."/>
            <person name="Kazmierczak K.M."/>
            <person name="Andrzejewski T.M."/>
            <person name="Davidsen T.M."/>
            <person name="Wayne K.J."/>
            <person name="Tettelin H."/>
            <person name="Glass J.I."/>
            <person name="Rusch D."/>
            <person name="Podicherti R."/>
            <person name="Tsui H.-C.T."/>
            <person name="Winkler M.E."/>
        </authorList>
    </citation>
    <scope>NUCLEOTIDE SEQUENCE</scope>
</reference>
<gene>
    <name evidence="1" type="ORF">METZ01_LOCUS340178</name>
</gene>
<dbReference type="Gene3D" id="1.25.40.20">
    <property type="entry name" value="Ankyrin repeat-containing domain"/>
    <property type="match status" value="1"/>
</dbReference>
<name>A0A382QPA2_9ZZZZ</name>
<dbReference type="AlphaFoldDB" id="A0A382QPA2"/>
<proteinExistence type="predicted"/>
<organism evidence="1">
    <name type="scientific">marine metagenome</name>
    <dbReference type="NCBI Taxonomy" id="408172"/>
    <lineage>
        <taxon>unclassified sequences</taxon>
        <taxon>metagenomes</taxon>
        <taxon>ecological metagenomes</taxon>
    </lineage>
</organism>
<sequence>MLKLLLDHGAKLNQKDSQGRAPLVRAWEKKHKKAIAFLETEGATA</sequence>
<accession>A0A382QPA2</accession>
<protein>
    <submittedName>
        <fullName evidence="1">Uncharacterized protein</fullName>
    </submittedName>
</protein>
<evidence type="ECO:0000313" key="1">
    <source>
        <dbReference type="EMBL" id="SVC87324.1"/>
    </source>
</evidence>